<evidence type="ECO:0000259" key="2">
    <source>
        <dbReference type="PROSITE" id="PS50911"/>
    </source>
</evidence>
<keyword evidence="1" id="KW-0732">Signal</keyword>
<feature type="chain" id="PRO_5047222499" evidence="1">
    <location>
        <begin position="29"/>
        <end position="195"/>
    </location>
</feature>
<reference evidence="3 4" key="1">
    <citation type="submission" date="2024-06" db="EMBL/GenBank/DDBJ databases">
        <title>Genomic Encyclopedia of Type Strains, Phase IV (KMG-IV): sequencing the most valuable type-strain genomes for metagenomic binning, comparative biology and taxonomic classification.</title>
        <authorList>
            <person name="Goeker M."/>
        </authorList>
    </citation>
    <scope>NUCLEOTIDE SEQUENCE [LARGE SCALE GENOMIC DNA]</scope>
    <source>
        <strain evidence="3 4">DSM 28302</strain>
    </source>
</reference>
<dbReference type="InterPro" id="IPR009148">
    <property type="entry name" value="PcsB-like"/>
</dbReference>
<evidence type="ECO:0000313" key="4">
    <source>
        <dbReference type="Proteomes" id="UP001549037"/>
    </source>
</evidence>
<evidence type="ECO:0000256" key="1">
    <source>
        <dbReference type="SAM" id="SignalP"/>
    </source>
</evidence>
<keyword evidence="4" id="KW-1185">Reference proteome</keyword>
<sequence>MFKNKMKSTLALAAVSGAAIFTGASASADQWGAPYGQDYGYSQAPVATYMPEQVAQTYAGDSSYATADTTSTTTSTVAATTTSSSSDNTYPVGQCTWGVKELASWAGNNWGNAADWAASAASAGFTVGTTPQVGAIAVWNDGGYGHVAYVTDVQSANSIQVLESNYNGNMSIGNYRGYFDPTTAQGTVSYIYPNA</sequence>
<dbReference type="InterPro" id="IPR038765">
    <property type="entry name" value="Papain-like_cys_pep_sf"/>
</dbReference>
<dbReference type="EMBL" id="JBEPLN010000005">
    <property type="protein sequence ID" value="MET3633809.1"/>
    <property type="molecule type" value="Genomic_DNA"/>
</dbReference>
<organism evidence="3 4">
    <name type="scientific">Streptococcus porcorum</name>
    <dbReference type="NCBI Taxonomy" id="701526"/>
    <lineage>
        <taxon>Bacteria</taxon>
        <taxon>Bacillati</taxon>
        <taxon>Bacillota</taxon>
        <taxon>Bacilli</taxon>
        <taxon>Lactobacillales</taxon>
        <taxon>Streptococcaceae</taxon>
        <taxon>Streptococcus</taxon>
    </lineage>
</organism>
<feature type="domain" description="Peptidase C51" evidence="2">
    <location>
        <begin position="70"/>
        <end position="192"/>
    </location>
</feature>
<comment type="caution">
    <text evidence="3">The sequence shown here is derived from an EMBL/GenBank/DDBJ whole genome shotgun (WGS) entry which is preliminary data.</text>
</comment>
<dbReference type="InterPro" id="IPR007921">
    <property type="entry name" value="CHAP_dom"/>
</dbReference>
<dbReference type="PRINTS" id="PR01852">
    <property type="entry name" value="SIBAPROTEIN"/>
</dbReference>
<accession>A0ABV2JDG3</accession>
<feature type="signal peptide" evidence="1">
    <location>
        <begin position="1"/>
        <end position="28"/>
    </location>
</feature>
<name>A0ABV2JDG3_9STRE</name>
<dbReference type="Proteomes" id="UP001549037">
    <property type="component" value="Unassembled WGS sequence"/>
</dbReference>
<protein>
    <submittedName>
        <fullName evidence="3">Surface antigen</fullName>
    </submittedName>
</protein>
<gene>
    <name evidence="3" type="ORF">ABID28_000443</name>
</gene>
<proteinExistence type="predicted"/>
<dbReference type="Gene3D" id="3.90.1720.10">
    <property type="entry name" value="endopeptidase domain like (from Nostoc punctiforme)"/>
    <property type="match status" value="1"/>
</dbReference>
<evidence type="ECO:0000313" key="3">
    <source>
        <dbReference type="EMBL" id="MET3633809.1"/>
    </source>
</evidence>
<dbReference type="Pfam" id="PF05257">
    <property type="entry name" value="CHAP"/>
    <property type="match status" value="1"/>
</dbReference>
<dbReference type="SUPFAM" id="SSF54001">
    <property type="entry name" value="Cysteine proteinases"/>
    <property type="match status" value="1"/>
</dbReference>
<dbReference type="PROSITE" id="PS50911">
    <property type="entry name" value="CHAP"/>
    <property type="match status" value="1"/>
</dbReference>